<evidence type="ECO:0000313" key="3">
    <source>
        <dbReference type="EMBL" id="OQE28468.1"/>
    </source>
</evidence>
<keyword evidence="4" id="KW-1185">Reference proteome</keyword>
<dbReference type="EMBL" id="MLKD01000003">
    <property type="protein sequence ID" value="OQE28468.1"/>
    <property type="molecule type" value="Genomic_DNA"/>
</dbReference>
<keyword evidence="1" id="KW-0378">Hydrolase</keyword>
<organism evidence="3 4">
    <name type="scientific">Penicillium steckii</name>
    <dbReference type="NCBI Taxonomy" id="303698"/>
    <lineage>
        <taxon>Eukaryota</taxon>
        <taxon>Fungi</taxon>
        <taxon>Dikarya</taxon>
        <taxon>Ascomycota</taxon>
        <taxon>Pezizomycotina</taxon>
        <taxon>Eurotiomycetes</taxon>
        <taxon>Eurotiomycetidae</taxon>
        <taxon>Eurotiales</taxon>
        <taxon>Aspergillaceae</taxon>
        <taxon>Penicillium</taxon>
    </lineage>
</organism>
<feature type="domain" description="CBM-cenC" evidence="2">
    <location>
        <begin position="7"/>
        <end position="131"/>
    </location>
</feature>
<dbReference type="OrthoDB" id="4240053at2759"/>
<dbReference type="SUPFAM" id="SSF49785">
    <property type="entry name" value="Galactose-binding domain-like"/>
    <property type="match status" value="1"/>
</dbReference>
<sequence>MALSVCNAVINPSFETGNLSPWTASAVNVAKISNGTSAYDGDYYLNLQTAYGNRGNTISQHLKHLTPRSEYDFNVKVQVPSPGGVEYCSVYVYMGKNATIGKIASANIFNFGEWETLTGTYKAKRPQETLNIIAACDSEDSSVTGNVWIDDISFDGPGNCKTKSDE</sequence>
<protein>
    <recommendedName>
        <fullName evidence="2">CBM-cenC domain-containing protein</fullName>
    </recommendedName>
</protein>
<evidence type="ECO:0000256" key="1">
    <source>
        <dbReference type="ARBA" id="ARBA00022801"/>
    </source>
</evidence>
<name>A0A1V6TQ26_9EURO</name>
<dbReference type="AlphaFoldDB" id="A0A1V6TQ26"/>
<gene>
    <name evidence="3" type="ORF">PENSTE_c003G09854</name>
</gene>
<dbReference type="Pfam" id="PF02018">
    <property type="entry name" value="CBM_4_9"/>
    <property type="match status" value="1"/>
</dbReference>
<evidence type="ECO:0000313" key="4">
    <source>
        <dbReference type="Proteomes" id="UP000191285"/>
    </source>
</evidence>
<proteinExistence type="predicted"/>
<dbReference type="GO" id="GO:0016798">
    <property type="term" value="F:hydrolase activity, acting on glycosyl bonds"/>
    <property type="evidence" value="ECO:0007669"/>
    <property type="project" value="InterPro"/>
</dbReference>
<dbReference type="Gene3D" id="2.60.120.260">
    <property type="entry name" value="Galactose-binding domain-like"/>
    <property type="match status" value="1"/>
</dbReference>
<evidence type="ECO:0000259" key="2">
    <source>
        <dbReference type="Pfam" id="PF02018"/>
    </source>
</evidence>
<accession>A0A1V6TQ26</accession>
<dbReference type="InterPro" id="IPR008979">
    <property type="entry name" value="Galactose-bd-like_sf"/>
</dbReference>
<dbReference type="InterPro" id="IPR003305">
    <property type="entry name" value="CenC_carb-bd"/>
</dbReference>
<reference evidence="4" key="1">
    <citation type="journal article" date="2017" name="Nat. Microbiol.">
        <title>Global analysis of biosynthetic gene clusters reveals vast potential of secondary metabolite production in Penicillium species.</title>
        <authorList>
            <person name="Nielsen J.C."/>
            <person name="Grijseels S."/>
            <person name="Prigent S."/>
            <person name="Ji B."/>
            <person name="Dainat J."/>
            <person name="Nielsen K.F."/>
            <person name="Frisvad J.C."/>
            <person name="Workman M."/>
            <person name="Nielsen J."/>
        </authorList>
    </citation>
    <scope>NUCLEOTIDE SEQUENCE [LARGE SCALE GENOMIC DNA]</scope>
    <source>
        <strain evidence="4">IBT 24891</strain>
    </source>
</reference>
<dbReference type="STRING" id="303698.A0A1V6TQ26"/>
<comment type="caution">
    <text evidence="3">The sequence shown here is derived from an EMBL/GenBank/DDBJ whole genome shotgun (WGS) entry which is preliminary data.</text>
</comment>
<dbReference type="Proteomes" id="UP000191285">
    <property type="component" value="Unassembled WGS sequence"/>
</dbReference>